<comment type="caution">
    <text evidence="3">The sequence shown here is derived from an EMBL/GenBank/DDBJ whole genome shotgun (WGS) entry which is preliminary data.</text>
</comment>
<dbReference type="Pfam" id="PF02649">
    <property type="entry name" value="GCHY-1"/>
    <property type="match status" value="1"/>
</dbReference>
<dbReference type="Gene3D" id="3.10.270.10">
    <property type="entry name" value="Urate Oxidase"/>
    <property type="match status" value="1"/>
</dbReference>
<reference evidence="3 4" key="2">
    <citation type="submission" date="2016-08" db="EMBL/GenBank/DDBJ databases">
        <title>Orenia metallireducens sp. nov. strain Z6, a Novel Metal-reducing Firmicute from the Deep Subsurface.</title>
        <authorList>
            <person name="Maxim B.I."/>
            <person name="Kenneth K."/>
            <person name="Flynn T.M."/>
            <person name="Oloughlin E.J."/>
            <person name="Locke R.A."/>
            <person name="Weber J.R."/>
            <person name="Egan S.M."/>
            <person name="Mackie R.I."/>
            <person name="Cann I.K."/>
        </authorList>
    </citation>
    <scope>NUCLEOTIDE SEQUENCE [LARGE SCALE GENOMIC DNA]</scope>
    <source>
        <strain evidence="3 4">Z6</strain>
    </source>
</reference>
<comment type="similarity">
    <text evidence="2">Belongs to the GTP cyclohydrolase IV family.</text>
</comment>
<proteinExistence type="inferred from homology"/>
<evidence type="ECO:0000313" key="4">
    <source>
        <dbReference type="Proteomes" id="UP000093514"/>
    </source>
</evidence>
<dbReference type="EC" id="3.5.4.16" evidence="2"/>
<dbReference type="AlphaFoldDB" id="A0A1C0ACJ6"/>
<protein>
    <recommendedName>
        <fullName evidence="2">GTP cyclohydrolase FolE2</fullName>
        <ecNumber evidence="2">3.5.4.16</ecNumber>
    </recommendedName>
</protein>
<dbReference type="GO" id="GO:0003934">
    <property type="term" value="F:GTP cyclohydrolase I activity"/>
    <property type="evidence" value="ECO:0007669"/>
    <property type="project" value="UniProtKB-UniRule"/>
</dbReference>
<dbReference type="PANTHER" id="PTHR36445">
    <property type="entry name" value="GTP CYCLOHYDROLASE MPTA"/>
    <property type="match status" value="1"/>
</dbReference>
<dbReference type="GO" id="GO:0046654">
    <property type="term" value="P:tetrahydrofolate biosynthetic process"/>
    <property type="evidence" value="ECO:0007669"/>
    <property type="project" value="UniProtKB-UniRule"/>
</dbReference>
<dbReference type="NCBIfam" id="NF010200">
    <property type="entry name" value="PRK13674.1-1"/>
    <property type="match status" value="1"/>
</dbReference>
<accession>A0A1C0ACJ6</accession>
<sequence length="261" mass="30051">MKDVQNIKGNYKFAINRVGVNNLTHPIRIKAKSGAVVTTVGDFSLAVNLSKSLKGINMSRLLQLLSELNRGRFTIGDFKEDILKVLEEIKTRMESDNAYFEVDFDYFIEKKAPVSEYSGIAPYKCRIEGSLKDSQYDLILTVEVPITTLCPCSKEISNYSAHNQRGYVKTSIRYKDLIYLEDIIKLVEEVGSCEIYPILKRVDEKYVTEKAYENPRFVEDIVRLVAEKLEAESKVTWFRVSSRHQESIHSHDAYAMLENWK</sequence>
<dbReference type="OrthoDB" id="9774824at2"/>
<dbReference type="InterPro" id="IPR003801">
    <property type="entry name" value="GTP_cyclohydrolase_FolE2/MptA"/>
</dbReference>
<dbReference type="HAMAP" id="MF_01527_B">
    <property type="entry name" value="GTP_cyclohydrol_B"/>
    <property type="match status" value="1"/>
</dbReference>
<reference evidence="4" key="1">
    <citation type="submission" date="2016-07" db="EMBL/GenBank/DDBJ databases">
        <authorList>
            <person name="Florea S."/>
            <person name="Webb J.S."/>
            <person name="Jaromczyk J."/>
            <person name="Schardl C.L."/>
        </authorList>
    </citation>
    <scope>NUCLEOTIDE SEQUENCE [LARGE SCALE GENOMIC DNA]</scope>
    <source>
        <strain evidence="4">Z6</strain>
    </source>
</reference>
<comment type="pathway">
    <text evidence="2">Cofactor biosynthesis; 7,8-dihydroneopterin triphosphate biosynthesis; 7,8-dihydroneopterin triphosphate from GTP: step 1/1.</text>
</comment>
<dbReference type="UniPathway" id="UPA00848">
    <property type="reaction ID" value="UER00151"/>
</dbReference>
<name>A0A1C0ACJ6_9FIRM</name>
<evidence type="ECO:0000256" key="1">
    <source>
        <dbReference type="ARBA" id="ARBA00022801"/>
    </source>
</evidence>
<feature type="site" description="May be catalytically important" evidence="2">
    <location>
        <position position="150"/>
    </location>
</feature>
<dbReference type="InterPro" id="IPR022838">
    <property type="entry name" value="GTP_cyclohydrolase_FolE2"/>
</dbReference>
<keyword evidence="4" id="KW-1185">Reference proteome</keyword>
<gene>
    <name evidence="2" type="primary">folE2</name>
    <name evidence="3" type="ORF">U472_02520</name>
</gene>
<dbReference type="PANTHER" id="PTHR36445:SF1">
    <property type="entry name" value="GTP CYCLOHYDROLASE MPTA"/>
    <property type="match status" value="1"/>
</dbReference>
<comment type="function">
    <text evidence="2">Converts GTP to 7,8-dihydroneopterin triphosphate.</text>
</comment>
<dbReference type="Proteomes" id="UP000093514">
    <property type="component" value="Unassembled WGS sequence"/>
</dbReference>
<dbReference type="EMBL" id="LWDV01000006">
    <property type="protein sequence ID" value="OCL28088.1"/>
    <property type="molecule type" value="Genomic_DNA"/>
</dbReference>
<keyword evidence="1 2" id="KW-0378">Hydrolase</keyword>
<evidence type="ECO:0000256" key="2">
    <source>
        <dbReference type="HAMAP-Rule" id="MF_01527"/>
    </source>
</evidence>
<dbReference type="RefSeq" id="WP_068715183.1">
    <property type="nucleotide sequence ID" value="NZ_LWDV01000006.1"/>
</dbReference>
<organism evidence="3 4">
    <name type="scientific">Orenia metallireducens</name>
    <dbReference type="NCBI Taxonomy" id="1413210"/>
    <lineage>
        <taxon>Bacteria</taxon>
        <taxon>Bacillati</taxon>
        <taxon>Bacillota</taxon>
        <taxon>Clostridia</taxon>
        <taxon>Halanaerobiales</taxon>
        <taxon>Halobacteroidaceae</taxon>
        <taxon>Orenia</taxon>
    </lineage>
</organism>
<evidence type="ECO:0000313" key="3">
    <source>
        <dbReference type="EMBL" id="OCL28088.1"/>
    </source>
</evidence>
<comment type="catalytic activity">
    <reaction evidence="2">
        <text>GTP + H2O = 7,8-dihydroneopterin 3'-triphosphate + formate + H(+)</text>
        <dbReference type="Rhea" id="RHEA:17473"/>
        <dbReference type="ChEBI" id="CHEBI:15377"/>
        <dbReference type="ChEBI" id="CHEBI:15378"/>
        <dbReference type="ChEBI" id="CHEBI:15740"/>
        <dbReference type="ChEBI" id="CHEBI:37565"/>
        <dbReference type="ChEBI" id="CHEBI:58462"/>
        <dbReference type="EC" id="3.5.4.16"/>
    </reaction>
</comment>